<dbReference type="InterPro" id="IPR052513">
    <property type="entry name" value="Thioester_dehydratase-like"/>
</dbReference>
<keyword evidence="4" id="KW-1185">Reference proteome</keyword>
<dbReference type="Pfam" id="PF12172">
    <property type="entry name" value="zf-ChsH2"/>
    <property type="match status" value="1"/>
</dbReference>
<evidence type="ECO:0000259" key="2">
    <source>
        <dbReference type="Pfam" id="PF12172"/>
    </source>
</evidence>
<comment type="caution">
    <text evidence="3">The sequence shown here is derived from an EMBL/GenBank/DDBJ whole genome shotgun (WGS) entry which is preliminary data.</text>
</comment>
<dbReference type="InterPro" id="IPR002878">
    <property type="entry name" value="ChsH2_C"/>
</dbReference>
<feature type="domain" description="ChsH2 C-terminal OB-fold" evidence="1">
    <location>
        <begin position="56"/>
        <end position="123"/>
    </location>
</feature>
<evidence type="ECO:0000313" key="4">
    <source>
        <dbReference type="Proteomes" id="UP001500752"/>
    </source>
</evidence>
<name>A0ABP7C657_9MICC</name>
<evidence type="ECO:0008006" key="5">
    <source>
        <dbReference type="Google" id="ProtNLM"/>
    </source>
</evidence>
<reference evidence="4" key="1">
    <citation type="journal article" date="2019" name="Int. J. Syst. Evol. Microbiol.">
        <title>The Global Catalogue of Microorganisms (GCM) 10K type strain sequencing project: providing services to taxonomists for standard genome sequencing and annotation.</title>
        <authorList>
            <consortium name="The Broad Institute Genomics Platform"/>
            <consortium name="The Broad Institute Genome Sequencing Center for Infectious Disease"/>
            <person name="Wu L."/>
            <person name="Ma J."/>
        </authorList>
    </citation>
    <scope>NUCLEOTIDE SEQUENCE [LARGE SCALE GENOMIC DNA]</scope>
    <source>
        <strain evidence="4">JCM 30742</strain>
    </source>
</reference>
<dbReference type="PANTHER" id="PTHR34075:SF5">
    <property type="entry name" value="BLR3430 PROTEIN"/>
    <property type="match status" value="1"/>
</dbReference>
<organism evidence="3 4">
    <name type="scientific">Arthrobacter ginkgonis</name>
    <dbReference type="NCBI Taxonomy" id="1630594"/>
    <lineage>
        <taxon>Bacteria</taxon>
        <taxon>Bacillati</taxon>
        <taxon>Actinomycetota</taxon>
        <taxon>Actinomycetes</taxon>
        <taxon>Micrococcales</taxon>
        <taxon>Micrococcaceae</taxon>
        <taxon>Arthrobacter</taxon>
    </lineage>
</organism>
<gene>
    <name evidence="3" type="ORF">GCM10023081_13840</name>
</gene>
<protein>
    <recommendedName>
        <fullName evidence="5">DUF35 domain-containing protein</fullName>
    </recommendedName>
</protein>
<feature type="domain" description="ChsH2 rubredoxin-like zinc ribbon" evidence="2">
    <location>
        <begin position="19"/>
        <end position="53"/>
    </location>
</feature>
<dbReference type="Pfam" id="PF01796">
    <property type="entry name" value="OB_ChsH2_C"/>
    <property type="match status" value="1"/>
</dbReference>
<dbReference type="InterPro" id="IPR022002">
    <property type="entry name" value="ChsH2_Znr"/>
</dbReference>
<dbReference type="RefSeq" id="WP_345149541.1">
    <property type="nucleotide sequence ID" value="NZ_BAABEO010000009.1"/>
</dbReference>
<evidence type="ECO:0000313" key="3">
    <source>
        <dbReference type="EMBL" id="GAA3676791.1"/>
    </source>
</evidence>
<dbReference type="SUPFAM" id="SSF50249">
    <property type="entry name" value="Nucleic acid-binding proteins"/>
    <property type="match status" value="1"/>
</dbReference>
<accession>A0ABP7C657</accession>
<dbReference type="PANTHER" id="PTHR34075">
    <property type="entry name" value="BLR3430 PROTEIN"/>
    <property type="match status" value="1"/>
</dbReference>
<dbReference type="EMBL" id="BAABEO010000009">
    <property type="protein sequence ID" value="GAA3676791.1"/>
    <property type="molecule type" value="Genomic_DNA"/>
</dbReference>
<evidence type="ECO:0000259" key="1">
    <source>
        <dbReference type="Pfam" id="PF01796"/>
    </source>
</evidence>
<dbReference type="InterPro" id="IPR012340">
    <property type="entry name" value="NA-bd_OB-fold"/>
</dbReference>
<dbReference type="Gene3D" id="6.10.30.10">
    <property type="match status" value="1"/>
</dbReference>
<dbReference type="Proteomes" id="UP001500752">
    <property type="component" value="Unassembled WGS sequence"/>
</dbReference>
<sequence>MSARLRTPPLTDPDSAAFWEGCAAGVLLGQRCGDCGAWRWPPREHCPRCHAAAPVWERLAGTGRIAGLAVVHRPLDPTIADELPLAVAHIELDGTEAAIVLTSTLGTGDAGRARVGDAVAVGFLPLPDGAALPTFTLIDNPEE</sequence>
<proteinExistence type="predicted"/>